<evidence type="ECO:0000259" key="6">
    <source>
        <dbReference type="PROSITE" id="PS51635"/>
    </source>
</evidence>
<protein>
    <submittedName>
        <fullName evidence="7">Patatin</fullName>
    </submittedName>
</protein>
<evidence type="ECO:0000313" key="8">
    <source>
        <dbReference type="Proteomes" id="UP000318405"/>
    </source>
</evidence>
<feature type="short sequence motif" description="GXGXXG" evidence="4">
    <location>
        <begin position="83"/>
        <end position="88"/>
    </location>
</feature>
<evidence type="ECO:0000256" key="3">
    <source>
        <dbReference type="ARBA" id="ARBA00023098"/>
    </source>
</evidence>
<keyword evidence="5" id="KW-0472">Membrane</keyword>
<name>A0A556A961_9BURK</name>
<keyword evidence="8" id="KW-1185">Reference proteome</keyword>
<keyword evidence="5" id="KW-0812">Transmembrane</keyword>
<dbReference type="Pfam" id="PF01734">
    <property type="entry name" value="Patatin"/>
    <property type="match status" value="1"/>
</dbReference>
<dbReference type="InterPro" id="IPR002641">
    <property type="entry name" value="PNPLA_dom"/>
</dbReference>
<accession>A0A556A961</accession>
<keyword evidence="1 4" id="KW-0378">Hydrolase</keyword>
<gene>
    <name evidence="7" type="ORF">FOZ76_24015</name>
</gene>
<dbReference type="SUPFAM" id="SSF52151">
    <property type="entry name" value="FabD/lysophospholipase-like"/>
    <property type="match status" value="1"/>
</dbReference>
<dbReference type="GO" id="GO:0016042">
    <property type="term" value="P:lipid catabolic process"/>
    <property type="evidence" value="ECO:0007669"/>
    <property type="project" value="UniProtKB-UniRule"/>
</dbReference>
<dbReference type="OrthoDB" id="5290098at2"/>
<dbReference type="AlphaFoldDB" id="A0A556A961"/>
<proteinExistence type="predicted"/>
<sequence length="338" mass="34690">MHNVTRSAKLRSPYAIGDWRSRLIGVGVAVAVAAALFAGCGAFRNIILGDPPAPLSLDSVRSTTSHGTGTNASAPVVGLALGGGGLRGYAHIGVLQAFEEAGIDVEVIAGTSAGAVIGAAYASGRTVEEIKQLAENLDVSSLIDWRLSTTSFLRGDALARWASDMARNTPIEKMPRKFGAVAAVLDTGEAVLVERGDVGMAIRASAAIPGSMPPVESTRGPLVDGGISSLVPVRFARAMGADVVIGVDIYCNSPPRSGSTFLATLARVSRTQTCLLSSVEMAEADVLVAPTVGITDMRSAAQREASVLAGYRAAKAAMPAVLDQISGHATSTIWPLAP</sequence>
<keyword evidence="5" id="KW-1133">Transmembrane helix</keyword>
<feature type="domain" description="PNPLA" evidence="6">
    <location>
        <begin position="79"/>
        <end position="237"/>
    </location>
</feature>
<evidence type="ECO:0000256" key="1">
    <source>
        <dbReference type="ARBA" id="ARBA00022801"/>
    </source>
</evidence>
<keyword evidence="3 4" id="KW-0443">Lipid metabolism</keyword>
<feature type="active site" description="Nucleophile" evidence="4">
    <location>
        <position position="112"/>
    </location>
</feature>
<feature type="active site" description="Proton acceptor" evidence="4">
    <location>
        <position position="224"/>
    </location>
</feature>
<comment type="caution">
    <text evidence="7">The sequence shown here is derived from an EMBL/GenBank/DDBJ whole genome shotgun (WGS) entry which is preliminary data.</text>
</comment>
<dbReference type="Proteomes" id="UP000318405">
    <property type="component" value="Unassembled WGS sequence"/>
</dbReference>
<dbReference type="InterPro" id="IPR050301">
    <property type="entry name" value="NTE"/>
</dbReference>
<dbReference type="PANTHER" id="PTHR14226:SF29">
    <property type="entry name" value="NEUROPATHY TARGET ESTERASE SWS"/>
    <property type="match status" value="1"/>
</dbReference>
<dbReference type="PROSITE" id="PS51635">
    <property type="entry name" value="PNPLA"/>
    <property type="match status" value="1"/>
</dbReference>
<evidence type="ECO:0000313" key="7">
    <source>
        <dbReference type="EMBL" id="TSH89423.1"/>
    </source>
</evidence>
<evidence type="ECO:0000256" key="5">
    <source>
        <dbReference type="SAM" id="Phobius"/>
    </source>
</evidence>
<reference evidence="7 8" key="1">
    <citation type="submission" date="2019-07" db="EMBL/GenBank/DDBJ databases">
        <title>Qingshengfaniella alkalisoli gen. nov., sp. nov., isolated from saline soil.</title>
        <authorList>
            <person name="Xu L."/>
            <person name="Huang X.-X."/>
            <person name="Sun J.-Q."/>
        </authorList>
    </citation>
    <scope>NUCLEOTIDE SEQUENCE [LARGE SCALE GENOMIC DNA]</scope>
    <source>
        <strain evidence="7 8">DSM 27279</strain>
    </source>
</reference>
<keyword evidence="2 4" id="KW-0442">Lipid degradation</keyword>
<dbReference type="PANTHER" id="PTHR14226">
    <property type="entry name" value="NEUROPATHY TARGET ESTERASE/SWISS CHEESE D.MELANOGASTER"/>
    <property type="match status" value="1"/>
</dbReference>
<dbReference type="EMBL" id="VLTJ01000041">
    <property type="protein sequence ID" value="TSH89423.1"/>
    <property type="molecule type" value="Genomic_DNA"/>
</dbReference>
<dbReference type="Gene3D" id="3.40.1090.10">
    <property type="entry name" value="Cytosolic phospholipase A2 catalytic domain"/>
    <property type="match status" value="1"/>
</dbReference>
<evidence type="ECO:0000256" key="2">
    <source>
        <dbReference type="ARBA" id="ARBA00022963"/>
    </source>
</evidence>
<dbReference type="InterPro" id="IPR016035">
    <property type="entry name" value="Acyl_Trfase/lysoPLipase"/>
</dbReference>
<feature type="transmembrane region" description="Helical" evidence="5">
    <location>
        <begin position="21"/>
        <end position="44"/>
    </location>
</feature>
<organism evidence="7 8">
    <name type="scientific">Verticiella sediminum</name>
    <dbReference type="NCBI Taxonomy" id="1247510"/>
    <lineage>
        <taxon>Bacteria</taxon>
        <taxon>Pseudomonadati</taxon>
        <taxon>Pseudomonadota</taxon>
        <taxon>Betaproteobacteria</taxon>
        <taxon>Burkholderiales</taxon>
        <taxon>Alcaligenaceae</taxon>
        <taxon>Verticiella</taxon>
    </lineage>
</organism>
<feature type="short sequence motif" description="DGA/G" evidence="4">
    <location>
        <begin position="224"/>
        <end position="226"/>
    </location>
</feature>
<evidence type="ECO:0000256" key="4">
    <source>
        <dbReference type="PROSITE-ProRule" id="PRU01161"/>
    </source>
</evidence>
<dbReference type="GO" id="GO:0016787">
    <property type="term" value="F:hydrolase activity"/>
    <property type="evidence" value="ECO:0007669"/>
    <property type="project" value="UniProtKB-UniRule"/>
</dbReference>
<feature type="short sequence motif" description="GXSXG" evidence="4">
    <location>
        <begin position="110"/>
        <end position="114"/>
    </location>
</feature>